<keyword evidence="1" id="KW-0472">Membrane</keyword>
<proteinExistence type="predicted"/>
<feature type="transmembrane region" description="Helical" evidence="1">
    <location>
        <begin position="252"/>
        <end position="269"/>
    </location>
</feature>
<keyword evidence="3" id="KW-1185">Reference proteome</keyword>
<name>A0A3B7MSL5_9BACT</name>
<feature type="transmembrane region" description="Helical" evidence="1">
    <location>
        <begin position="132"/>
        <end position="148"/>
    </location>
</feature>
<feature type="transmembrane region" description="Helical" evidence="1">
    <location>
        <begin position="397"/>
        <end position="420"/>
    </location>
</feature>
<dbReference type="KEGG" id="pseg:D3H65_27680"/>
<feature type="transmembrane region" description="Helical" evidence="1">
    <location>
        <begin position="198"/>
        <end position="220"/>
    </location>
</feature>
<organism evidence="2 3">
    <name type="scientific">Paraflavitalea soli</name>
    <dbReference type="NCBI Taxonomy" id="2315862"/>
    <lineage>
        <taxon>Bacteria</taxon>
        <taxon>Pseudomonadati</taxon>
        <taxon>Bacteroidota</taxon>
        <taxon>Chitinophagia</taxon>
        <taxon>Chitinophagales</taxon>
        <taxon>Chitinophagaceae</taxon>
        <taxon>Paraflavitalea</taxon>
    </lineage>
</organism>
<protein>
    <recommendedName>
        <fullName evidence="4">DUF2723 domain-containing protein</fullName>
    </recommendedName>
</protein>
<feature type="transmembrane region" description="Helical" evidence="1">
    <location>
        <begin position="333"/>
        <end position="357"/>
    </location>
</feature>
<evidence type="ECO:0008006" key="4">
    <source>
        <dbReference type="Google" id="ProtNLM"/>
    </source>
</evidence>
<dbReference type="OrthoDB" id="632217at2"/>
<keyword evidence="1" id="KW-0812">Transmembrane</keyword>
<feature type="transmembrane region" description="Helical" evidence="1">
    <location>
        <begin position="77"/>
        <end position="98"/>
    </location>
</feature>
<dbReference type="EMBL" id="CP032157">
    <property type="protein sequence ID" value="AXY77534.1"/>
    <property type="molecule type" value="Genomic_DNA"/>
</dbReference>
<dbReference type="RefSeq" id="WP_119053410.1">
    <property type="nucleotide sequence ID" value="NZ_CP032157.1"/>
</dbReference>
<dbReference type="AlphaFoldDB" id="A0A3B7MSL5"/>
<accession>A0A3B7MSL5</accession>
<gene>
    <name evidence="2" type="ORF">D3H65_27680</name>
</gene>
<keyword evidence="1" id="KW-1133">Transmembrane helix</keyword>
<evidence type="ECO:0000256" key="1">
    <source>
        <dbReference type="SAM" id="Phobius"/>
    </source>
</evidence>
<dbReference type="Proteomes" id="UP000263900">
    <property type="component" value="Chromosome"/>
</dbReference>
<sequence>MNRRPRLPEQLFVFTGSFIFFLCTLAANFSGPHDSIGYLNGMVTGKHLFHPHHLIYHFVTHYWLVFAQSIFPGVKDYYLAEVFTALWGSGTMAVLYSFFRNRFRLPVLSSIISLTVIAFTFGVWFYSTNIEVYAPPMFFLLLALYILTKDNFRQADCWKVILLHVMAILFHQVHVLFTVVILYKLWQQRKNINLVSSLVQYAVTGIVLVGGAYFLVGWVIEGNNSFPQWISWFEGYTQSNDYWKPLNSKMPVLIATGYSHAFIGGHFVFRLPPVERYLSKSLSSHSLGDEMFLARHISHSMAVFLAVLSALLGLVMLWLVIRFARYYKTIRTTLGNVVTPLMLIGIVYSVFFCFWMPEILEFWIFQSILVWLLLLGTLQYAGQGIPPFRGWGRLKPIALVAIISLMLFTINFFGSIRWLLDIENDEYYAKIKQVKEVVREKDVVLLQDAWQLKDFLNYFAKATVYEAPAVDSLKPVVNKAITDCLQNGGRLYIYTEATHYQPQGTTYIDSLLQVYGSRKRVFPDPAATILVVE</sequence>
<feature type="transmembrane region" description="Helical" evidence="1">
    <location>
        <begin position="160"/>
        <end position="186"/>
    </location>
</feature>
<evidence type="ECO:0000313" key="2">
    <source>
        <dbReference type="EMBL" id="AXY77534.1"/>
    </source>
</evidence>
<reference evidence="2 3" key="1">
    <citation type="submission" date="2018-09" db="EMBL/GenBank/DDBJ databases">
        <title>Genome sequencing of strain 6GH32-13.</title>
        <authorList>
            <person name="Weon H.-Y."/>
            <person name="Heo J."/>
            <person name="Kwon S.-W."/>
        </authorList>
    </citation>
    <scope>NUCLEOTIDE SEQUENCE [LARGE SCALE GENOMIC DNA]</scope>
    <source>
        <strain evidence="2 3">5GH32-13</strain>
    </source>
</reference>
<feature type="transmembrane region" description="Helical" evidence="1">
    <location>
        <begin position="105"/>
        <end position="126"/>
    </location>
</feature>
<feature type="transmembrane region" description="Helical" evidence="1">
    <location>
        <begin position="301"/>
        <end position="321"/>
    </location>
</feature>
<evidence type="ECO:0000313" key="3">
    <source>
        <dbReference type="Proteomes" id="UP000263900"/>
    </source>
</evidence>
<feature type="transmembrane region" description="Helical" evidence="1">
    <location>
        <begin position="363"/>
        <end position="385"/>
    </location>
</feature>